<feature type="domain" description="SnoaL-like" evidence="1">
    <location>
        <begin position="24"/>
        <end position="129"/>
    </location>
</feature>
<dbReference type="RefSeq" id="WP_204057265.1">
    <property type="nucleotide sequence ID" value="NZ_BAAAGP010000011.1"/>
</dbReference>
<protein>
    <submittedName>
        <fullName evidence="2">Ketosteroid isomerase</fullName>
    </submittedName>
</protein>
<evidence type="ECO:0000259" key="1">
    <source>
        <dbReference type="Pfam" id="PF12680"/>
    </source>
</evidence>
<dbReference type="EMBL" id="BOOC01000011">
    <property type="protein sequence ID" value="GIH39765.1"/>
    <property type="molecule type" value="Genomic_DNA"/>
</dbReference>
<reference evidence="2 3" key="1">
    <citation type="submission" date="2021-01" db="EMBL/GenBank/DDBJ databases">
        <title>Whole genome shotgun sequence of Microbispora corallina NBRC 16416.</title>
        <authorList>
            <person name="Komaki H."/>
            <person name="Tamura T."/>
        </authorList>
    </citation>
    <scope>NUCLEOTIDE SEQUENCE [LARGE SCALE GENOMIC DNA]</scope>
    <source>
        <strain evidence="2 3">NBRC 16416</strain>
    </source>
</reference>
<evidence type="ECO:0000313" key="3">
    <source>
        <dbReference type="Proteomes" id="UP000603904"/>
    </source>
</evidence>
<organism evidence="2 3">
    <name type="scientific">Microbispora corallina</name>
    <dbReference type="NCBI Taxonomy" id="83302"/>
    <lineage>
        <taxon>Bacteria</taxon>
        <taxon>Bacillati</taxon>
        <taxon>Actinomycetota</taxon>
        <taxon>Actinomycetes</taxon>
        <taxon>Streptosporangiales</taxon>
        <taxon>Streptosporangiaceae</taxon>
        <taxon>Microbispora</taxon>
    </lineage>
</organism>
<keyword evidence="2" id="KW-0413">Isomerase</keyword>
<proteinExistence type="predicted"/>
<sequence>MTAAVTWLAPDADHPARRAARLSMSAVAEGRRDDWLALFAPDALVEDPVGPSMLDPDGAGHRGRDGIGRFWDANMAAARGFRFRVTDSFANGPCCANVTAITVLFGGGAAMTVDCVIVYTVDAGGLITSLRAHWEPDRAAATMTARRPE</sequence>
<comment type="caution">
    <text evidence="2">The sequence shown here is derived from an EMBL/GenBank/DDBJ whole genome shotgun (WGS) entry which is preliminary data.</text>
</comment>
<gene>
    <name evidence="2" type="ORF">Mco01_27650</name>
</gene>
<accession>A0ABQ4FYB9</accession>
<keyword evidence="3" id="KW-1185">Reference proteome</keyword>
<name>A0ABQ4FYB9_9ACTN</name>
<dbReference type="GO" id="GO:0016853">
    <property type="term" value="F:isomerase activity"/>
    <property type="evidence" value="ECO:0007669"/>
    <property type="project" value="UniProtKB-KW"/>
</dbReference>
<dbReference type="InterPro" id="IPR037401">
    <property type="entry name" value="SnoaL-like"/>
</dbReference>
<evidence type="ECO:0000313" key="2">
    <source>
        <dbReference type="EMBL" id="GIH39765.1"/>
    </source>
</evidence>
<dbReference type="Proteomes" id="UP000603904">
    <property type="component" value="Unassembled WGS sequence"/>
</dbReference>
<dbReference type="Pfam" id="PF12680">
    <property type="entry name" value="SnoaL_2"/>
    <property type="match status" value="1"/>
</dbReference>
<dbReference type="Gene3D" id="3.10.450.50">
    <property type="match status" value="1"/>
</dbReference>
<dbReference type="SUPFAM" id="SSF54427">
    <property type="entry name" value="NTF2-like"/>
    <property type="match status" value="1"/>
</dbReference>
<dbReference type="InterPro" id="IPR032710">
    <property type="entry name" value="NTF2-like_dom_sf"/>
</dbReference>